<protein>
    <recommendedName>
        <fullName evidence="4">Peptidase MA-like domain-containing protein</fullName>
    </recommendedName>
</protein>
<evidence type="ECO:0000313" key="3">
    <source>
        <dbReference type="Proteomes" id="UP000515703"/>
    </source>
</evidence>
<keyword evidence="1" id="KW-0812">Transmembrane</keyword>
<accession>A0A7I8DG44</accession>
<dbReference type="Proteomes" id="UP000515703">
    <property type="component" value="Chromosome"/>
</dbReference>
<keyword evidence="1" id="KW-0472">Membrane</keyword>
<keyword evidence="3" id="KW-1185">Reference proteome</keyword>
<reference evidence="2 3" key="1">
    <citation type="submission" date="2020-08" db="EMBL/GenBank/DDBJ databases">
        <title>Draft genome sequencing of an Anaerocolumna strain isolated from anoxic soil subjected to BSD treatment.</title>
        <authorList>
            <person name="Uek A."/>
            <person name="Tonouchi A."/>
        </authorList>
    </citation>
    <scope>NUCLEOTIDE SEQUENCE [LARGE SCALE GENOMIC DNA]</scope>
    <source>
        <strain evidence="2 3">CTTW</strain>
    </source>
</reference>
<dbReference type="KEGG" id="acht:bsdcttw_04800"/>
<evidence type="ECO:0000313" key="2">
    <source>
        <dbReference type="EMBL" id="BCJ97439.1"/>
    </source>
</evidence>
<keyword evidence="1" id="KW-1133">Transmembrane helix</keyword>
<dbReference type="EMBL" id="AP023368">
    <property type="protein sequence ID" value="BCJ97439.1"/>
    <property type="molecule type" value="Genomic_DNA"/>
</dbReference>
<dbReference type="RefSeq" id="WP_225903772.1">
    <property type="nucleotide sequence ID" value="NZ_AP023368.1"/>
</dbReference>
<feature type="transmembrane region" description="Helical" evidence="1">
    <location>
        <begin position="20"/>
        <end position="43"/>
    </location>
</feature>
<evidence type="ECO:0008006" key="4">
    <source>
        <dbReference type="Google" id="ProtNLM"/>
    </source>
</evidence>
<organism evidence="2 3">
    <name type="scientific">Anaerocolumna chitinilytica</name>
    <dbReference type="NCBI Taxonomy" id="1727145"/>
    <lineage>
        <taxon>Bacteria</taxon>
        <taxon>Bacillati</taxon>
        <taxon>Bacillota</taxon>
        <taxon>Clostridia</taxon>
        <taxon>Lachnospirales</taxon>
        <taxon>Lachnospiraceae</taxon>
        <taxon>Anaerocolumna</taxon>
    </lineage>
</organism>
<name>A0A7I8DG44_9FIRM</name>
<evidence type="ECO:0000256" key="1">
    <source>
        <dbReference type="SAM" id="Phobius"/>
    </source>
</evidence>
<gene>
    <name evidence="2" type="ORF">bsdcttw_04800</name>
</gene>
<reference evidence="2 3" key="2">
    <citation type="submission" date="2020-08" db="EMBL/GenBank/DDBJ databases">
        <authorList>
            <person name="Ueki A."/>
            <person name="Tonouchi A."/>
        </authorList>
    </citation>
    <scope>NUCLEOTIDE SEQUENCE [LARGE SCALE GENOMIC DNA]</scope>
    <source>
        <strain evidence="2 3">CTTW</strain>
    </source>
</reference>
<proteinExistence type="predicted"/>
<dbReference type="AlphaFoldDB" id="A0A7I8DG44"/>
<sequence length="269" mass="31650">MSKISEPQKKNSKRQVIRRIILVAGIFFIFLCLLLFINFIPALQLKEPHMRCYNGSYVKVYYERQKDAAKDVFLLTEAKAPELIKTLDIKPGQKINIYVYDNQKTMQCKKYGYLALFLHLDWYIGDNIRTKVILTSPANPGKVHTYEENKQAVLHEMVHAYISTINPDIRLWLTEGMALYLANGEPFYKAYLKQMKIPDLKATRTGNPVKFSNVGGYTFSSTYIEYLKQEYGWDRVKKLIKTEDWEKALGKSEKEIYQDWVQYLMNYYQ</sequence>